<dbReference type="AlphaFoldDB" id="A0A8D1G972"/>
<dbReference type="Proteomes" id="UP000694723">
    <property type="component" value="Unplaced"/>
</dbReference>
<feature type="compositionally biased region" description="Polar residues" evidence="8">
    <location>
        <begin position="72"/>
        <end position="95"/>
    </location>
</feature>
<feature type="compositionally biased region" description="Low complexity" evidence="8">
    <location>
        <begin position="1"/>
        <end position="35"/>
    </location>
</feature>
<keyword evidence="4" id="KW-0862">Zinc</keyword>
<evidence type="ECO:0000313" key="11">
    <source>
        <dbReference type="Ensembl" id="ENSSSCP00060011862.1"/>
    </source>
</evidence>
<dbReference type="InterPro" id="IPR034870">
    <property type="entry name" value="TET_fam"/>
</dbReference>
<protein>
    <submittedName>
        <fullName evidence="11">TATA-box binding protein associated factor 15</fullName>
    </submittedName>
</protein>
<feature type="compositionally biased region" description="Gly residues" evidence="8">
    <location>
        <begin position="296"/>
        <end position="305"/>
    </location>
</feature>
<dbReference type="PROSITE" id="PS50199">
    <property type="entry name" value="ZF_RANBP2_2"/>
    <property type="match status" value="1"/>
</dbReference>
<dbReference type="SUPFAM" id="SSF54928">
    <property type="entry name" value="RNA-binding domain, RBD"/>
    <property type="match status" value="1"/>
</dbReference>
<reference evidence="10" key="1">
    <citation type="submission" date="2025-05" db="UniProtKB">
        <authorList>
            <consortium name="Ensembl"/>
        </authorList>
    </citation>
    <scope>IDENTIFICATION</scope>
</reference>
<evidence type="ECO:0000256" key="6">
    <source>
        <dbReference type="ARBA" id="ARBA00023242"/>
    </source>
</evidence>
<dbReference type="PROSITE" id="PS01358">
    <property type="entry name" value="ZF_RANBP2_1"/>
    <property type="match status" value="1"/>
</dbReference>
<evidence type="ECO:0000256" key="7">
    <source>
        <dbReference type="PROSITE-ProRule" id="PRU00322"/>
    </source>
</evidence>
<evidence type="ECO:0000256" key="4">
    <source>
        <dbReference type="ARBA" id="ARBA00022833"/>
    </source>
</evidence>
<evidence type="ECO:0000259" key="9">
    <source>
        <dbReference type="PROSITE" id="PS50199"/>
    </source>
</evidence>
<dbReference type="PANTHER" id="PTHR23238">
    <property type="entry name" value="RNA BINDING PROTEIN"/>
    <property type="match status" value="1"/>
</dbReference>
<evidence type="ECO:0000256" key="3">
    <source>
        <dbReference type="ARBA" id="ARBA00022771"/>
    </source>
</evidence>
<dbReference type="GO" id="GO:0005634">
    <property type="term" value="C:nucleus"/>
    <property type="evidence" value="ECO:0007669"/>
    <property type="project" value="UniProtKB-SubCell"/>
</dbReference>
<feature type="compositionally biased region" description="Polar residues" evidence="8">
    <location>
        <begin position="104"/>
        <end position="120"/>
    </location>
</feature>
<feature type="compositionally biased region" description="Gly residues" evidence="8">
    <location>
        <begin position="175"/>
        <end position="186"/>
    </location>
</feature>
<feature type="compositionally biased region" description="Basic and acidic residues" evidence="8">
    <location>
        <begin position="150"/>
        <end position="174"/>
    </location>
</feature>
<feature type="region of interest" description="Disordered" evidence="8">
    <location>
        <begin position="332"/>
        <end position="378"/>
    </location>
</feature>
<dbReference type="GO" id="GO:0008270">
    <property type="term" value="F:zinc ion binding"/>
    <property type="evidence" value="ECO:0007669"/>
    <property type="project" value="UniProtKB-KW"/>
</dbReference>
<dbReference type="GO" id="GO:0003723">
    <property type="term" value="F:RNA binding"/>
    <property type="evidence" value="ECO:0007669"/>
    <property type="project" value="UniProtKB-KW"/>
</dbReference>
<evidence type="ECO:0000256" key="5">
    <source>
        <dbReference type="ARBA" id="ARBA00022884"/>
    </source>
</evidence>
<evidence type="ECO:0000256" key="2">
    <source>
        <dbReference type="ARBA" id="ARBA00022723"/>
    </source>
</evidence>
<dbReference type="InterPro" id="IPR035979">
    <property type="entry name" value="RBD_domain_sf"/>
</dbReference>
<sequence length="495" mass="53620">MSDSGSYGQSGGEQQSYSSYGNQGNQGYGQAPQGYSGYGQTTDSSYGQNYGGYSSYGQSQSGYSQPYGGYENQKQSSYGQPSYNNQGQQNTESSGGQSGRVPSYDQSDYGQQDSYNQQSGYDHHQGSYDEQSNYNQQHDSYNQNQQSYHSQRENYSHHTQDDRRDVSRYGEDNRGYGGSQGGGRGRGGYDKDGRGPMTGSSGGDRGGFKNFGGHRDYGPRPDADSESDNSDNNTIFVQGLGEGVSTDQVGEFFKQIGIIKKEFHGNIIKVSFATRRPEFMRGGGSGGGRRGRGGYRGRGGFQGRGGDPKSGDWVCPNPSCGNMNFARRNSCNQCNEPRPEDSRPSGGDFRGRGYGGERGYRGRGGRGGDRGGYGGDRMGGATEETVVVAVAMVGTEVEATEETGVAAAMVETEVGAMEETEVAMEARWEEETTTEMISATDHTDDCFECSFVSDMIHSEIARVLPAAFLVASSWVVKLSDIWIFIWVGGLGQFFF</sequence>
<feature type="compositionally biased region" description="Low complexity" evidence="8">
    <location>
        <begin position="140"/>
        <end position="149"/>
    </location>
</feature>
<keyword evidence="2" id="KW-0479">Metal-binding</keyword>
<keyword evidence="5" id="KW-0694">RNA-binding</keyword>
<accession>A0A8D1G972</accession>
<proteinExistence type="predicted"/>
<dbReference type="SUPFAM" id="SSF90209">
    <property type="entry name" value="Ran binding protein zinc finger-like"/>
    <property type="match status" value="1"/>
</dbReference>
<keyword evidence="6" id="KW-0539">Nucleus</keyword>
<dbReference type="Ensembl" id="ENSSSCT00040105708.1">
    <property type="protein sequence ID" value="ENSSSCP00040048474.1"/>
    <property type="gene ID" value="ENSSSCG00040076004.1"/>
</dbReference>
<dbReference type="Proteomes" id="UP000694722">
    <property type="component" value="Unplaced"/>
</dbReference>
<evidence type="ECO:0000256" key="8">
    <source>
        <dbReference type="SAM" id="MobiDB-lite"/>
    </source>
</evidence>
<dbReference type="GO" id="GO:0006355">
    <property type="term" value="P:regulation of DNA-templated transcription"/>
    <property type="evidence" value="ECO:0007669"/>
    <property type="project" value="InterPro"/>
</dbReference>
<dbReference type="FunFam" id="4.10.1060.10:FF:000008">
    <property type="entry name" value="TATA-binding protein-associated factor 2N isoform X1"/>
    <property type="match status" value="1"/>
</dbReference>
<feature type="compositionally biased region" description="Low complexity" evidence="8">
    <location>
        <begin position="44"/>
        <end position="70"/>
    </location>
</feature>
<feature type="compositionally biased region" description="Polar residues" evidence="8">
    <location>
        <begin position="128"/>
        <end position="139"/>
    </location>
</feature>
<feature type="compositionally biased region" description="Basic and acidic residues" evidence="8">
    <location>
        <begin position="213"/>
        <end position="223"/>
    </location>
</feature>
<feature type="region of interest" description="Disordered" evidence="8">
    <location>
        <begin position="279"/>
        <end position="311"/>
    </location>
</feature>
<dbReference type="Gene3D" id="4.10.1060.10">
    <property type="entry name" value="Zinc finger, RanBP2-type"/>
    <property type="match status" value="1"/>
</dbReference>
<feature type="domain" description="RanBP2-type" evidence="9">
    <location>
        <begin position="309"/>
        <end position="340"/>
    </location>
</feature>
<evidence type="ECO:0000313" key="12">
    <source>
        <dbReference type="Proteomes" id="UP000694722"/>
    </source>
</evidence>
<dbReference type="InterPro" id="IPR001876">
    <property type="entry name" value="Znf_RanBP2"/>
</dbReference>
<dbReference type="SMART" id="SM00547">
    <property type="entry name" value="ZnF_RBZ"/>
    <property type="match status" value="1"/>
</dbReference>
<name>A0A8D1G972_PIG</name>
<dbReference type="InterPro" id="IPR036443">
    <property type="entry name" value="Znf_RanBP2_sf"/>
</dbReference>
<comment type="subcellular location">
    <subcellularLocation>
        <location evidence="1">Nucleus</location>
    </subcellularLocation>
</comment>
<evidence type="ECO:0000313" key="10">
    <source>
        <dbReference type="Ensembl" id="ENSSSCP00040048474.1"/>
    </source>
</evidence>
<gene>
    <name evidence="11" type="primary">TAF15</name>
</gene>
<dbReference type="Ensembl" id="ENSSSCT00060027728.1">
    <property type="protein sequence ID" value="ENSSSCP00060011862.1"/>
    <property type="gene ID" value="ENSSSCG00060020447.1"/>
</dbReference>
<keyword evidence="3 7" id="KW-0863">Zinc-finger</keyword>
<organism evidence="10 12">
    <name type="scientific">Sus scrofa</name>
    <name type="common">Pig</name>
    <dbReference type="NCBI Taxonomy" id="9823"/>
    <lineage>
        <taxon>Eukaryota</taxon>
        <taxon>Metazoa</taxon>
        <taxon>Chordata</taxon>
        <taxon>Craniata</taxon>
        <taxon>Vertebrata</taxon>
        <taxon>Euteleostomi</taxon>
        <taxon>Mammalia</taxon>
        <taxon>Eutheria</taxon>
        <taxon>Laurasiatheria</taxon>
        <taxon>Artiodactyla</taxon>
        <taxon>Suina</taxon>
        <taxon>Suidae</taxon>
        <taxon>Sus</taxon>
    </lineage>
</organism>
<evidence type="ECO:0000256" key="1">
    <source>
        <dbReference type="ARBA" id="ARBA00004123"/>
    </source>
</evidence>
<feature type="region of interest" description="Disordered" evidence="8">
    <location>
        <begin position="1"/>
        <end position="236"/>
    </location>
</feature>